<dbReference type="EMBL" id="CP065053">
    <property type="protein sequence ID" value="QPI48593.1"/>
    <property type="molecule type" value="Genomic_DNA"/>
</dbReference>
<dbReference type="Pfam" id="PF01266">
    <property type="entry name" value="DAO"/>
    <property type="match status" value="1"/>
</dbReference>
<organism evidence="3 4">
    <name type="scientific">Massilia antarctica</name>
    <dbReference type="NCBI Taxonomy" id="2765360"/>
    <lineage>
        <taxon>Bacteria</taxon>
        <taxon>Pseudomonadati</taxon>
        <taxon>Pseudomonadota</taxon>
        <taxon>Betaproteobacteria</taxon>
        <taxon>Burkholderiales</taxon>
        <taxon>Oxalobacteraceae</taxon>
        <taxon>Telluria group</taxon>
        <taxon>Massilia</taxon>
    </lineage>
</organism>
<evidence type="ECO:0000313" key="3">
    <source>
        <dbReference type="EMBL" id="QPI48593.1"/>
    </source>
</evidence>
<accession>A0AA48W9Y7</accession>
<dbReference type="SUPFAM" id="SSF51905">
    <property type="entry name" value="FAD/NAD(P)-binding domain"/>
    <property type="match status" value="1"/>
</dbReference>
<evidence type="ECO:0000259" key="2">
    <source>
        <dbReference type="Pfam" id="PF01266"/>
    </source>
</evidence>
<name>A0AA48W9Y7_9BURK</name>
<proteinExistence type="predicted"/>
<dbReference type="PANTHER" id="PTHR13847">
    <property type="entry name" value="SARCOSINE DEHYDROGENASE-RELATED"/>
    <property type="match status" value="1"/>
</dbReference>
<evidence type="ECO:0000256" key="1">
    <source>
        <dbReference type="ARBA" id="ARBA00023002"/>
    </source>
</evidence>
<dbReference type="PANTHER" id="PTHR13847:SF287">
    <property type="entry name" value="FAD-DEPENDENT OXIDOREDUCTASE DOMAIN-CONTAINING PROTEIN 1"/>
    <property type="match status" value="1"/>
</dbReference>
<sequence length="395" mass="42038">MTTTTDAIIVGGGSSGTAIQCALARAGIGRTVLLERGVLAGGPTGRSPAILRQQYGHAELVRMAQFGIDYFHSWQEHSSGNCDYRRIPLLAVAGEENLAAFDTTLEIMRECGARVEPIAPADLGRWIPGARHDDVLRAAIEPDAGYCDPHATALSFAAQARTHGAQLMQGVEVLDLLRSDGRVCGVRTATGDILAPIVILAAGPWTPMLAARAGVTLPIRTVRHSVAQLLRPAATPAMEVMLADYINGIYFRPEGADQCLAGSLRGADTADVADPDRFDEGISEDVFVELAQRMVHRVPDWTELGDGGGWSSLFDVTPDAYPLIGPVEQLPGLYVAAGLSGHGFKLCPAIAHMITAHITGQASRFDLALFSPERFAAGKPIVGRASYHYRTPLLA</sequence>
<gene>
    <name evidence="3" type="ORF">IV454_24150</name>
</gene>
<keyword evidence="1" id="KW-0560">Oxidoreductase</keyword>
<evidence type="ECO:0000313" key="4">
    <source>
        <dbReference type="Proteomes" id="UP000662888"/>
    </source>
</evidence>
<keyword evidence="4" id="KW-1185">Reference proteome</keyword>
<dbReference type="Gene3D" id="3.50.50.60">
    <property type="entry name" value="FAD/NAD(P)-binding domain"/>
    <property type="match status" value="1"/>
</dbReference>
<reference evidence="3 4" key="1">
    <citation type="submission" date="2020-11" db="EMBL/GenBank/DDBJ databases">
        <authorList>
            <person name="Sun Q."/>
        </authorList>
    </citation>
    <scope>NUCLEOTIDE SEQUENCE [LARGE SCALE GENOMIC DNA]</scope>
    <source>
        <strain evidence="3 4">P8398</strain>
    </source>
</reference>
<dbReference type="RefSeq" id="WP_206088203.1">
    <property type="nucleotide sequence ID" value="NZ_CP065053.1"/>
</dbReference>
<dbReference type="InterPro" id="IPR006076">
    <property type="entry name" value="FAD-dep_OxRdtase"/>
</dbReference>
<feature type="domain" description="FAD dependent oxidoreductase" evidence="2">
    <location>
        <begin position="6"/>
        <end position="355"/>
    </location>
</feature>
<dbReference type="InterPro" id="IPR036188">
    <property type="entry name" value="FAD/NAD-bd_sf"/>
</dbReference>
<protein>
    <submittedName>
        <fullName evidence="3">FAD-binding oxidoreductase</fullName>
    </submittedName>
</protein>
<dbReference type="Gene3D" id="3.30.9.10">
    <property type="entry name" value="D-Amino Acid Oxidase, subunit A, domain 2"/>
    <property type="match status" value="1"/>
</dbReference>
<dbReference type="Proteomes" id="UP000662888">
    <property type="component" value="Chromosome"/>
</dbReference>